<accession>A0A7J0E075</accession>
<organism evidence="2 3">
    <name type="scientific">Actinidia rufa</name>
    <dbReference type="NCBI Taxonomy" id="165716"/>
    <lineage>
        <taxon>Eukaryota</taxon>
        <taxon>Viridiplantae</taxon>
        <taxon>Streptophyta</taxon>
        <taxon>Embryophyta</taxon>
        <taxon>Tracheophyta</taxon>
        <taxon>Spermatophyta</taxon>
        <taxon>Magnoliopsida</taxon>
        <taxon>eudicotyledons</taxon>
        <taxon>Gunneridae</taxon>
        <taxon>Pentapetalae</taxon>
        <taxon>asterids</taxon>
        <taxon>Ericales</taxon>
        <taxon>Actinidiaceae</taxon>
        <taxon>Actinidia</taxon>
    </lineage>
</organism>
<name>A0A7J0E075_9ERIC</name>
<dbReference type="AlphaFoldDB" id="A0A7J0E075"/>
<evidence type="ECO:0000313" key="3">
    <source>
        <dbReference type="Proteomes" id="UP000585474"/>
    </source>
</evidence>
<dbReference type="Proteomes" id="UP000585474">
    <property type="component" value="Unassembled WGS sequence"/>
</dbReference>
<evidence type="ECO:0000256" key="1">
    <source>
        <dbReference type="SAM" id="MobiDB-lite"/>
    </source>
</evidence>
<dbReference type="EMBL" id="BJWL01000447">
    <property type="protein sequence ID" value="GFS45346.1"/>
    <property type="molecule type" value="Genomic_DNA"/>
</dbReference>
<evidence type="ECO:0008006" key="4">
    <source>
        <dbReference type="Google" id="ProtNLM"/>
    </source>
</evidence>
<dbReference type="PANTHER" id="PTHR34222">
    <property type="entry name" value="GAG_PRE-INTEGRS DOMAIN-CONTAINING PROTEIN"/>
    <property type="match status" value="1"/>
</dbReference>
<proteinExistence type="predicted"/>
<evidence type="ECO:0000313" key="2">
    <source>
        <dbReference type="EMBL" id="GFS45346.1"/>
    </source>
</evidence>
<keyword evidence="3" id="KW-1185">Reference proteome</keyword>
<gene>
    <name evidence="2" type="ORF">Acr_00g0095640</name>
</gene>
<sequence length="333" mass="36691">MFIYNDTVHSLWTALNQMYAHAHHDSRIFELYREIARASQETLGLSVADFFGFLQSRWEELAQYEPLSDFPAATAIIVSQRLSRQHTYQFLMGLKSEYESLRIQILNTSPLPSLYEAFAIIDGDERRRRLIHASPAISSGSTPIADQMAFAASGSGPRPPGGKPTCSYCGIIGHIRERCFKLHPELKGTFFKRKGKGLPRTATVAETSPGHVPDLSHIQSQLGLLQSQLGSLLQQQPSGSTATLATGTPTAFHAKTSHPTWVLDSGANDRRVSVGPIKGLESTIGDRGLFDEDCRSLSNSMKWSRTVGERRSQLKARSAHRDSVEGPTIVGKT</sequence>
<dbReference type="OrthoDB" id="1724808at2759"/>
<dbReference type="PANTHER" id="PTHR34222:SF100">
    <property type="entry name" value="CCHC-TYPE DOMAIN-CONTAINING PROTEIN"/>
    <property type="match status" value="1"/>
</dbReference>
<reference evidence="3" key="1">
    <citation type="submission" date="2019-07" db="EMBL/GenBank/DDBJ databases">
        <title>De Novo Assembly of kiwifruit Actinidia rufa.</title>
        <authorList>
            <person name="Sugita-Konishi S."/>
            <person name="Sato K."/>
            <person name="Mori E."/>
            <person name="Abe Y."/>
            <person name="Kisaki G."/>
            <person name="Hamano K."/>
            <person name="Suezawa K."/>
            <person name="Otani M."/>
            <person name="Fukuda T."/>
            <person name="Manabe T."/>
            <person name="Gomi K."/>
            <person name="Tabuchi M."/>
            <person name="Akimitsu K."/>
            <person name="Kataoka I."/>
        </authorList>
    </citation>
    <scope>NUCLEOTIDE SEQUENCE [LARGE SCALE GENOMIC DNA]</scope>
    <source>
        <strain evidence="3">cv. Fuchu</strain>
    </source>
</reference>
<protein>
    <recommendedName>
        <fullName evidence="4">CCHC-type domain-containing protein</fullName>
    </recommendedName>
</protein>
<feature type="region of interest" description="Disordered" evidence="1">
    <location>
        <begin position="308"/>
        <end position="333"/>
    </location>
</feature>
<comment type="caution">
    <text evidence="2">The sequence shown here is derived from an EMBL/GenBank/DDBJ whole genome shotgun (WGS) entry which is preliminary data.</text>
</comment>